<feature type="region of interest" description="Disordered" evidence="1">
    <location>
        <begin position="40"/>
        <end position="75"/>
    </location>
</feature>
<name>A0A195BKE7_9HYME</name>
<dbReference type="AlphaFoldDB" id="A0A195BKE7"/>
<organism evidence="2 3">
    <name type="scientific">Atta colombica</name>
    <dbReference type="NCBI Taxonomy" id="520822"/>
    <lineage>
        <taxon>Eukaryota</taxon>
        <taxon>Metazoa</taxon>
        <taxon>Ecdysozoa</taxon>
        <taxon>Arthropoda</taxon>
        <taxon>Hexapoda</taxon>
        <taxon>Insecta</taxon>
        <taxon>Pterygota</taxon>
        <taxon>Neoptera</taxon>
        <taxon>Endopterygota</taxon>
        <taxon>Hymenoptera</taxon>
        <taxon>Apocrita</taxon>
        <taxon>Aculeata</taxon>
        <taxon>Formicoidea</taxon>
        <taxon>Formicidae</taxon>
        <taxon>Myrmicinae</taxon>
        <taxon>Atta</taxon>
    </lineage>
</organism>
<reference evidence="2 3" key="1">
    <citation type="submission" date="2015-09" db="EMBL/GenBank/DDBJ databases">
        <title>Atta colombica WGS genome.</title>
        <authorList>
            <person name="Nygaard S."/>
            <person name="Hu H."/>
            <person name="Boomsma J."/>
            <person name="Zhang G."/>
        </authorList>
    </citation>
    <scope>NUCLEOTIDE SEQUENCE [LARGE SCALE GENOMIC DNA]</scope>
    <source>
        <strain evidence="2">Treedump-2</strain>
        <tissue evidence="2">Whole body</tissue>
    </source>
</reference>
<gene>
    <name evidence="2" type="ORF">ALC53_04382</name>
</gene>
<protein>
    <submittedName>
        <fullName evidence="2">Uncharacterized protein</fullName>
    </submittedName>
</protein>
<keyword evidence="3" id="KW-1185">Reference proteome</keyword>
<evidence type="ECO:0000313" key="3">
    <source>
        <dbReference type="Proteomes" id="UP000078540"/>
    </source>
</evidence>
<dbReference type="EMBL" id="KQ976449">
    <property type="protein sequence ID" value="KYM85798.1"/>
    <property type="molecule type" value="Genomic_DNA"/>
</dbReference>
<sequence length="165" mass="19043">MQVILEERCARLERAVRTGSATSACGALPDGQITNFERKYRNTSSEESHDEPSEKAKKVTKKKLLQRKKKCPKKNNNNRNLFKNSFLKSDKDNIIHNNTKLMMIFSLHLFYIDLILMPTRKSDEAILIGKLAKIFSNSLARIINYSDSRSVKLKLQDTNIYNYSN</sequence>
<evidence type="ECO:0000256" key="1">
    <source>
        <dbReference type="SAM" id="MobiDB-lite"/>
    </source>
</evidence>
<feature type="compositionally biased region" description="Basic residues" evidence="1">
    <location>
        <begin position="58"/>
        <end position="73"/>
    </location>
</feature>
<feature type="compositionally biased region" description="Basic and acidic residues" evidence="1">
    <location>
        <begin position="40"/>
        <end position="57"/>
    </location>
</feature>
<evidence type="ECO:0000313" key="2">
    <source>
        <dbReference type="EMBL" id="KYM85798.1"/>
    </source>
</evidence>
<proteinExistence type="predicted"/>
<accession>A0A195BKE7</accession>
<dbReference type="Proteomes" id="UP000078540">
    <property type="component" value="Unassembled WGS sequence"/>
</dbReference>